<feature type="transmembrane region" description="Helical" evidence="1">
    <location>
        <begin position="33"/>
        <end position="54"/>
    </location>
</feature>
<accession>X1GIA5</accession>
<keyword evidence="1" id="KW-1133">Transmembrane helix</keyword>
<dbReference type="AlphaFoldDB" id="X1GIA5"/>
<name>X1GIA5_9ZZZZ</name>
<gene>
    <name evidence="2" type="ORF">S03H2_30629</name>
</gene>
<proteinExistence type="predicted"/>
<keyword evidence="1" id="KW-0812">Transmembrane</keyword>
<evidence type="ECO:0000256" key="1">
    <source>
        <dbReference type="SAM" id="Phobius"/>
    </source>
</evidence>
<protein>
    <submittedName>
        <fullName evidence="2">Uncharacterized protein</fullName>
    </submittedName>
</protein>
<sequence length="143" mass="15487">MSAEVVVKDITEIPKNIVKEIESEAKPATKEGVMNHAVGFMIGVPASMLYDYLYELMSEKLITNEFARDLIKVAMPLGIAVVVQVAKVPFGSVIAGTGYAIAVITAARIIYNRIKGYATKENDEGVATPAVLDSNTRLWGVQK</sequence>
<keyword evidence="1" id="KW-0472">Membrane</keyword>
<reference evidence="2" key="1">
    <citation type="journal article" date="2014" name="Front. Microbiol.">
        <title>High frequency of phylogenetically diverse reductive dehalogenase-homologous genes in deep subseafloor sedimentary metagenomes.</title>
        <authorList>
            <person name="Kawai M."/>
            <person name="Futagami T."/>
            <person name="Toyoda A."/>
            <person name="Takaki Y."/>
            <person name="Nishi S."/>
            <person name="Hori S."/>
            <person name="Arai W."/>
            <person name="Tsubouchi T."/>
            <person name="Morono Y."/>
            <person name="Uchiyama I."/>
            <person name="Ito T."/>
            <person name="Fujiyama A."/>
            <person name="Inagaki F."/>
            <person name="Takami H."/>
        </authorList>
    </citation>
    <scope>NUCLEOTIDE SEQUENCE</scope>
    <source>
        <strain evidence="2">Expedition CK06-06</strain>
    </source>
</reference>
<comment type="caution">
    <text evidence="2">The sequence shown here is derived from an EMBL/GenBank/DDBJ whole genome shotgun (WGS) entry which is preliminary data.</text>
</comment>
<organism evidence="2">
    <name type="scientific">marine sediment metagenome</name>
    <dbReference type="NCBI Taxonomy" id="412755"/>
    <lineage>
        <taxon>unclassified sequences</taxon>
        <taxon>metagenomes</taxon>
        <taxon>ecological metagenomes</taxon>
    </lineage>
</organism>
<dbReference type="EMBL" id="BARU01018538">
    <property type="protein sequence ID" value="GAH57641.1"/>
    <property type="molecule type" value="Genomic_DNA"/>
</dbReference>
<feature type="transmembrane region" description="Helical" evidence="1">
    <location>
        <begin position="92"/>
        <end position="111"/>
    </location>
</feature>
<evidence type="ECO:0000313" key="2">
    <source>
        <dbReference type="EMBL" id="GAH57641.1"/>
    </source>
</evidence>